<dbReference type="GO" id="GO:0000160">
    <property type="term" value="P:phosphorelay signal transduction system"/>
    <property type="evidence" value="ECO:0007669"/>
    <property type="project" value="InterPro"/>
</dbReference>
<evidence type="ECO:0000256" key="1">
    <source>
        <dbReference type="ARBA" id="ARBA00018672"/>
    </source>
</evidence>
<dbReference type="CDD" id="cd17574">
    <property type="entry name" value="REC_OmpR"/>
    <property type="match status" value="1"/>
</dbReference>
<evidence type="ECO:0000313" key="7">
    <source>
        <dbReference type="Proteomes" id="UP000295325"/>
    </source>
</evidence>
<evidence type="ECO:0000313" key="6">
    <source>
        <dbReference type="EMBL" id="TDT60901.1"/>
    </source>
</evidence>
<dbReference type="SMART" id="SM00267">
    <property type="entry name" value="GGDEF"/>
    <property type="match status" value="1"/>
</dbReference>
<dbReference type="OrthoDB" id="9805474at2"/>
<dbReference type="InterPro" id="IPR029787">
    <property type="entry name" value="Nucleotide_cyclase"/>
</dbReference>
<dbReference type="GO" id="GO:0005886">
    <property type="term" value="C:plasma membrane"/>
    <property type="evidence" value="ECO:0007669"/>
    <property type="project" value="TreeGrafter"/>
</dbReference>
<gene>
    <name evidence="6" type="ORF">EDD71_11018</name>
</gene>
<dbReference type="RefSeq" id="WP_133628080.1">
    <property type="nucleotide sequence ID" value="NZ_SOAZ01000010.1"/>
</dbReference>
<dbReference type="PANTHER" id="PTHR45138">
    <property type="entry name" value="REGULATORY COMPONENTS OF SENSORY TRANSDUCTION SYSTEM"/>
    <property type="match status" value="1"/>
</dbReference>
<proteinExistence type="predicted"/>
<dbReference type="AlphaFoldDB" id="A0A4R7KP71"/>
<dbReference type="Gene3D" id="3.30.70.270">
    <property type="match status" value="1"/>
</dbReference>
<dbReference type="GO" id="GO:1902201">
    <property type="term" value="P:negative regulation of bacterial-type flagellum-dependent cell motility"/>
    <property type="evidence" value="ECO:0007669"/>
    <property type="project" value="TreeGrafter"/>
</dbReference>
<accession>A0A4R7KP71</accession>
<feature type="modified residue" description="4-aspartylphosphate" evidence="3">
    <location>
        <position position="52"/>
    </location>
</feature>
<dbReference type="SUPFAM" id="SSF55073">
    <property type="entry name" value="Nucleotide cyclase"/>
    <property type="match status" value="1"/>
</dbReference>
<feature type="domain" description="Response regulatory" evidence="4">
    <location>
        <begin position="3"/>
        <end position="117"/>
    </location>
</feature>
<keyword evidence="7" id="KW-1185">Reference proteome</keyword>
<sequence>MERILVVEDSKFQAFITKDILTKNGYSVTCVESAEDAMKTNMYEQYDIVLLDVVLPGISGYEFCEIIKKNNSLIPVIILTSMDDEKSVIKALNSGADDYLKKPYNVDELLARIKVQLRTRRLQLELTNKNEELQKAYNTIKKLAITDVLTGAYNRSYIKDYMAKLLDESPDDNFYIGCAMIDIDNFKKINDTFGHLTGDIVLKNLSNICRNNVKDRGAVIRFGGEEFLVLINNPEYEEVADMMENIRKQSEENMCCGFQFTISAGVCIFQIRRDNALVDLQEAIKIADKMLYISKNSGKNKVSIEKLYTA</sequence>
<dbReference type="CDD" id="cd01949">
    <property type="entry name" value="GGDEF"/>
    <property type="match status" value="1"/>
</dbReference>
<dbReference type="GO" id="GO:0043709">
    <property type="term" value="P:cell adhesion involved in single-species biofilm formation"/>
    <property type="evidence" value="ECO:0007669"/>
    <property type="project" value="TreeGrafter"/>
</dbReference>
<dbReference type="GO" id="GO:0052621">
    <property type="term" value="F:diguanylate cyclase activity"/>
    <property type="evidence" value="ECO:0007669"/>
    <property type="project" value="TreeGrafter"/>
</dbReference>
<dbReference type="InterPro" id="IPR050469">
    <property type="entry name" value="Diguanylate_Cyclase"/>
</dbReference>
<dbReference type="PROSITE" id="PS50887">
    <property type="entry name" value="GGDEF"/>
    <property type="match status" value="1"/>
</dbReference>
<keyword evidence="3" id="KW-0597">Phosphoprotein</keyword>
<dbReference type="EMBL" id="SOAZ01000010">
    <property type="protein sequence ID" value="TDT60901.1"/>
    <property type="molecule type" value="Genomic_DNA"/>
</dbReference>
<dbReference type="SUPFAM" id="SSF52172">
    <property type="entry name" value="CheY-like"/>
    <property type="match status" value="1"/>
</dbReference>
<comment type="function">
    <text evidence="2">May play the central regulatory role in sporulation. It may be an element of the effector pathway responsible for the activation of sporulation genes in response to nutritional stress. Spo0A may act in concert with spo0H (a sigma factor) to control the expression of some genes that are critical to the sporulation process.</text>
</comment>
<organism evidence="6 7">
    <name type="scientific">Fonticella tunisiensis</name>
    <dbReference type="NCBI Taxonomy" id="1096341"/>
    <lineage>
        <taxon>Bacteria</taxon>
        <taxon>Bacillati</taxon>
        <taxon>Bacillota</taxon>
        <taxon>Clostridia</taxon>
        <taxon>Eubacteriales</taxon>
        <taxon>Clostridiaceae</taxon>
        <taxon>Fonticella</taxon>
    </lineage>
</organism>
<evidence type="ECO:0000259" key="4">
    <source>
        <dbReference type="PROSITE" id="PS50110"/>
    </source>
</evidence>
<name>A0A4R7KP71_9CLOT</name>
<dbReference type="PROSITE" id="PS50110">
    <property type="entry name" value="RESPONSE_REGULATORY"/>
    <property type="match status" value="1"/>
</dbReference>
<dbReference type="Proteomes" id="UP000295325">
    <property type="component" value="Unassembled WGS sequence"/>
</dbReference>
<dbReference type="InterPro" id="IPR000160">
    <property type="entry name" value="GGDEF_dom"/>
</dbReference>
<feature type="domain" description="GGDEF" evidence="5">
    <location>
        <begin position="174"/>
        <end position="307"/>
    </location>
</feature>
<evidence type="ECO:0000256" key="2">
    <source>
        <dbReference type="ARBA" id="ARBA00024867"/>
    </source>
</evidence>
<dbReference type="InterPro" id="IPR043128">
    <property type="entry name" value="Rev_trsase/Diguanyl_cyclase"/>
</dbReference>
<dbReference type="Gene3D" id="3.40.50.2300">
    <property type="match status" value="1"/>
</dbReference>
<dbReference type="SMART" id="SM00448">
    <property type="entry name" value="REC"/>
    <property type="match status" value="1"/>
</dbReference>
<dbReference type="PANTHER" id="PTHR45138:SF9">
    <property type="entry name" value="DIGUANYLATE CYCLASE DGCM-RELATED"/>
    <property type="match status" value="1"/>
</dbReference>
<dbReference type="Pfam" id="PF00072">
    <property type="entry name" value="Response_reg"/>
    <property type="match status" value="1"/>
</dbReference>
<dbReference type="InterPro" id="IPR001789">
    <property type="entry name" value="Sig_transdc_resp-reg_receiver"/>
</dbReference>
<dbReference type="InterPro" id="IPR011006">
    <property type="entry name" value="CheY-like_superfamily"/>
</dbReference>
<protein>
    <recommendedName>
        <fullName evidence="1">Stage 0 sporulation protein A homolog</fullName>
    </recommendedName>
</protein>
<dbReference type="NCBIfam" id="TIGR00254">
    <property type="entry name" value="GGDEF"/>
    <property type="match status" value="1"/>
</dbReference>
<dbReference type="FunFam" id="3.30.70.270:FF:000001">
    <property type="entry name" value="Diguanylate cyclase domain protein"/>
    <property type="match status" value="1"/>
</dbReference>
<reference evidence="6 7" key="1">
    <citation type="submission" date="2019-03" db="EMBL/GenBank/DDBJ databases">
        <title>Genomic Encyclopedia of Type Strains, Phase IV (KMG-IV): sequencing the most valuable type-strain genomes for metagenomic binning, comparative biology and taxonomic classification.</title>
        <authorList>
            <person name="Goeker M."/>
        </authorList>
    </citation>
    <scope>NUCLEOTIDE SEQUENCE [LARGE SCALE GENOMIC DNA]</scope>
    <source>
        <strain evidence="6 7">DSM 24455</strain>
    </source>
</reference>
<comment type="caution">
    <text evidence="6">The sequence shown here is derived from an EMBL/GenBank/DDBJ whole genome shotgun (WGS) entry which is preliminary data.</text>
</comment>
<evidence type="ECO:0000256" key="3">
    <source>
        <dbReference type="PROSITE-ProRule" id="PRU00169"/>
    </source>
</evidence>
<dbReference type="Pfam" id="PF00990">
    <property type="entry name" value="GGDEF"/>
    <property type="match status" value="1"/>
</dbReference>
<evidence type="ECO:0000259" key="5">
    <source>
        <dbReference type="PROSITE" id="PS50887"/>
    </source>
</evidence>